<dbReference type="Gene3D" id="1.10.357.10">
    <property type="entry name" value="Tetracycline Repressor, domain 2"/>
    <property type="match status" value="1"/>
</dbReference>
<dbReference type="AlphaFoldDB" id="A0A2T0M0L4"/>
<dbReference type="InterPro" id="IPR050109">
    <property type="entry name" value="HTH-type_TetR-like_transc_reg"/>
</dbReference>
<evidence type="ECO:0000256" key="1">
    <source>
        <dbReference type="ARBA" id="ARBA00022491"/>
    </source>
</evidence>
<feature type="DNA-binding region" description="H-T-H motif" evidence="5">
    <location>
        <begin position="54"/>
        <end position="73"/>
    </location>
</feature>
<organism evidence="7 8">
    <name type="scientific">Prauserella shujinwangii</name>
    <dbReference type="NCBI Taxonomy" id="1453103"/>
    <lineage>
        <taxon>Bacteria</taxon>
        <taxon>Bacillati</taxon>
        <taxon>Actinomycetota</taxon>
        <taxon>Actinomycetes</taxon>
        <taxon>Pseudonocardiales</taxon>
        <taxon>Pseudonocardiaceae</taxon>
        <taxon>Prauserella</taxon>
    </lineage>
</organism>
<dbReference type="Proteomes" id="UP000238362">
    <property type="component" value="Unassembled WGS sequence"/>
</dbReference>
<dbReference type="InterPro" id="IPR004111">
    <property type="entry name" value="Repressor_TetR_C"/>
</dbReference>
<proteinExistence type="predicted"/>
<dbReference type="PRINTS" id="PR00400">
    <property type="entry name" value="TETREPRESSOR"/>
</dbReference>
<evidence type="ECO:0000256" key="2">
    <source>
        <dbReference type="ARBA" id="ARBA00023015"/>
    </source>
</evidence>
<dbReference type="EMBL" id="PVNH01000002">
    <property type="protein sequence ID" value="PRX50135.1"/>
    <property type="molecule type" value="Genomic_DNA"/>
</dbReference>
<feature type="domain" description="HTH tetR-type" evidence="6">
    <location>
        <begin position="31"/>
        <end position="91"/>
    </location>
</feature>
<dbReference type="SUPFAM" id="SSF46689">
    <property type="entry name" value="Homeodomain-like"/>
    <property type="match status" value="1"/>
</dbReference>
<dbReference type="InterPro" id="IPR036271">
    <property type="entry name" value="Tet_transcr_reg_TetR-rel_C_sf"/>
</dbReference>
<dbReference type="GO" id="GO:0046677">
    <property type="term" value="P:response to antibiotic"/>
    <property type="evidence" value="ECO:0007669"/>
    <property type="project" value="InterPro"/>
</dbReference>
<dbReference type="InterPro" id="IPR003012">
    <property type="entry name" value="Tet_transcr_reg_TetR"/>
</dbReference>
<evidence type="ECO:0000313" key="8">
    <source>
        <dbReference type="Proteomes" id="UP000238362"/>
    </source>
</evidence>
<dbReference type="PROSITE" id="PS50977">
    <property type="entry name" value="HTH_TETR_2"/>
    <property type="match status" value="1"/>
</dbReference>
<dbReference type="SUPFAM" id="SSF48498">
    <property type="entry name" value="Tetracyclin repressor-like, C-terminal domain"/>
    <property type="match status" value="1"/>
</dbReference>
<evidence type="ECO:0000313" key="7">
    <source>
        <dbReference type="EMBL" id="PRX50135.1"/>
    </source>
</evidence>
<keyword evidence="8" id="KW-1185">Reference proteome</keyword>
<accession>A0A2T0M0L4</accession>
<dbReference type="PANTHER" id="PTHR30055:SF151">
    <property type="entry name" value="TRANSCRIPTIONAL REGULATORY PROTEIN"/>
    <property type="match status" value="1"/>
</dbReference>
<keyword evidence="1" id="KW-0678">Repressor</keyword>
<keyword evidence="4" id="KW-0804">Transcription</keyword>
<sequence length="244" mass="26616">MYTVHSFLYGVQSAGMAPDRRRAAADPERTPLTPRAVVEAALALADSEGLPAVTIRRLARELRVTPMALYWHFRTKDELLDGMVDRLHDEIDPAVPGAAPWPEQLRALLTSIVDVLRAHPAVAPLVSTRSTASASSLRTTETLLEILRRGGFSPAEATQVARHALSTLTHLVAEVAGPGLPEETAEQRETRRQARVFLGSLPPDRYPRLVEAAEPLSECEDPEGYFAFGLDLLLAGIEAMARRG</sequence>
<evidence type="ECO:0000256" key="3">
    <source>
        <dbReference type="ARBA" id="ARBA00023125"/>
    </source>
</evidence>
<evidence type="ECO:0000256" key="4">
    <source>
        <dbReference type="ARBA" id="ARBA00023163"/>
    </source>
</evidence>
<keyword evidence="2" id="KW-0805">Transcription regulation</keyword>
<dbReference type="PRINTS" id="PR00455">
    <property type="entry name" value="HTHTETR"/>
</dbReference>
<dbReference type="Pfam" id="PF00440">
    <property type="entry name" value="TetR_N"/>
    <property type="match status" value="1"/>
</dbReference>
<reference evidence="7 8" key="1">
    <citation type="submission" date="2018-03" db="EMBL/GenBank/DDBJ databases">
        <title>Genomic Encyclopedia of Type Strains, Phase III (KMG-III): the genomes of soil and plant-associated and newly described type strains.</title>
        <authorList>
            <person name="Whitman W."/>
        </authorList>
    </citation>
    <scope>NUCLEOTIDE SEQUENCE [LARGE SCALE GENOMIC DNA]</scope>
    <source>
        <strain evidence="7 8">CGMCC 4.7125</strain>
    </source>
</reference>
<dbReference type="GO" id="GO:0045892">
    <property type="term" value="P:negative regulation of DNA-templated transcription"/>
    <property type="evidence" value="ECO:0007669"/>
    <property type="project" value="InterPro"/>
</dbReference>
<dbReference type="Pfam" id="PF02909">
    <property type="entry name" value="TetR_C_1"/>
    <property type="match status" value="1"/>
</dbReference>
<gene>
    <name evidence="7" type="ORF">B0I33_102253</name>
</gene>
<dbReference type="InterPro" id="IPR001647">
    <property type="entry name" value="HTH_TetR"/>
</dbReference>
<dbReference type="InterPro" id="IPR009057">
    <property type="entry name" value="Homeodomain-like_sf"/>
</dbReference>
<dbReference type="GO" id="GO:0000976">
    <property type="term" value="F:transcription cis-regulatory region binding"/>
    <property type="evidence" value="ECO:0007669"/>
    <property type="project" value="TreeGrafter"/>
</dbReference>
<dbReference type="PANTHER" id="PTHR30055">
    <property type="entry name" value="HTH-TYPE TRANSCRIPTIONAL REGULATOR RUTR"/>
    <property type="match status" value="1"/>
</dbReference>
<name>A0A2T0M0L4_9PSEU</name>
<protein>
    <submittedName>
        <fullName evidence="7">TetR family transcriptional regulator</fullName>
    </submittedName>
</protein>
<keyword evidence="3 5" id="KW-0238">DNA-binding</keyword>
<comment type="caution">
    <text evidence="7">The sequence shown here is derived from an EMBL/GenBank/DDBJ whole genome shotgun (WGS) entry which is preliminary data.</text>
</comment>
<evidence type="ECO:0000256" key="5">
    <source>
        <dbReference type="PROSITE-ProRule" id="PRU00335"/>
    </source>
</evidence>
<evidence type="ECO:0000259" key="6">
    <source>
        <dbReference type="PROSITE" id="PS50977"/>
    </source>
</evidence>
<dbReference type="GO" id="GO:0003700">
    <property type="term" value="F:DNA-binding transcription factor activity"/>
    <property type="evidence" value="ECO:0007669"/>
    <property type="project" value="TreeGrafter"/>
</dbReference>